<evidence type="ECO:0000313" key="2">
    <source>
        <dbReference type="EMBL" id="SVA07213.1"/>
    </source>
</evidence>
<name>A0A381T0P5_9ZZZZ</name>
<accession>A0A381T0P5</accession>
<gene>
    <name evidence="2" type="ORF">METZ01_LOCUS60067</name>
</gene>
<protein>
    <submittedName>
        <fullName evidence="2">Uncharacterized protein</fullName>
    </submittedName>
</protein>
<organism evidence="2">
    <name type="scientific">marine metagenome</name>
    <dbReference type="NCBI Taxonomy" id="408172"/>
    <lineage>
        <taxon>unclassified sequences</taxon>
        <taxon>metagenomes</taxon>
        <taxon>ecological metagenomes</taxon>
    </lineage>
</organism>
<dbReference type="AlphaFoldDB" id="A0A381T0P5"/>
<feature type="region of interest" description="Disordered" evidence="1">
    <location>
        <begin position="132"/>
        <end position="159"/>
    </location>
</feature>
<proteinExistence type="predicted"/>
<reference evidence="2" key="1">
    <citation type="submission" date="2018-05" db="EMBL/GenBank/DDBJ databases">
        <authorList>
            <person name="Lanie J.A."/>
            <person name="Ng W.-L."/>
            <person name="Kazmierczak K.M."/>
            <person name="Andrzejewski T.M."/>
            <person name="Davidsen T.M."/>
            <person name="Wayne K.J."/>
            <person name="Tettelin H."/>
            <person name="Glass J.I."/>
            <person name="Rusch D."/>
            <person name="Podicherti R."/>
            <person name="Tsui H.-C.T."/>
            <person name="Winkler M.E."/>
        </authorList>
    </citation>
    <scope>NUCLEOTIDE SEQUENCE</scope>
</reference>
<dbReference type="EMBL" id="UINC01003539">
    <property type="protein sequence ID" value="SVA07213.1"/>
    <property type="molecule type" value="Genomic_DNA"/>
</dbReference>
<sequence length="410" mass="47139">MKVSYSAQLMEESVFRHLNHLERSGYRSDYDEFHSLADPIYELPEDDREIAFEKVNRLFFLEKLKLGDHVLRALEAVGLIPKRKRTSRKSALLNVNPSRGLQGESVNQEAEIAEGLEETPVETAELELAEEEVEEEAVEGEAVEEEAVEEEALESTGEENHEIAYDLAREFEERIKEVIVKRAINKVDEGSNVLNRVSGNPIIEMRVLASRFSNPEEALDLDAFLIQEFMHAKDMVDPEFDYEDAFIPGNPSVKNLITSRFRLLWNMYVDSRLARIGVVSVLPKEARFREFDNFYRKVPDKQRRGIFEGIWVTDKFTHEELLSMATDLDTLMSKYVDPGEISEEERDFIHLQGSPCPLCKFPTYNWVDDPESICDEIVIEAIQIDFPDWESKDGGCDRCIEVYELRAGVG</sequence>
<feature type="compositionally biased region" description="Acidic residues" evidence="1">
    <location>
        <begin position="132"/>
        <end position="157"/>
    </location>
</feature>
<evidence type="ECO:0000256" key="1">
    <source>
        <dbReference type="SAM" id="MobiDB-lite"/>
    </source>
</evidence>